<evidence type="ECO:0000256" key="1">
    <source>
        <dbReference type="ARBA" id="ARBA00023015"/>
    </source>
</evidence>
<dbReference type="InterPro" id="IPR036390">
    <property type="entry name" value="WH_DNA-bd_sf"/>
</dbReference>
<dbReference type="Pfam" id="PF00392">
    <property type="entry name" value="GntR"/>
    <property type="match status" value="1"/>
</dbReference>
<dbReference type="PROSITE" id="PS50949">
    <property type="entry name" value="HTH_GNTR"/>
    <property type="match status" value="1"/>
</dbReference>
<feature type="domain" description="HTH gntR-type" evidence="4">
    <location>
        <begin position="9"/>
        <end position="77"/>
    </location>
</feature>
<dbReference type="SMART" id="SM00345">
    <property type="entry name" value="HTH_GNTR"/>
    <property type="match status" value="1"/>
</dbReference>
<keyword evidence="3" id="KW-0804">Transcription</keyword>
<name>A0ABU8SKU0_9LACO</name>
<proteinExistence type="predicted"/>
<keyword evidence="2" id="KW-0238">DNA-binding</keyword>
<evidence type="ECO:0000256" key="3">
    <source>
        <dbReference type="ARBA" id="ARBA00023163"/>
    </source>
</evidence>
<dbReference type="Gene3D" id="1.10.10.10">
    <property type="entry name" value="Winged helix-like DNA-binding domain superfamily/Winged helix DNA-binding domain"/>
    <property type="match status" value="1"/>
</dbReference>
<dbReference type="RefSeq" id="WP_339960187.1">
    <property type="nucleotide sequence ID" value="NZ_JAWMWH010000001.1"/>
</dbReference>
<evidence type="ECO:0000313" key="6">
    <source>
        <dbReference type="Proteomes" id="UP001370590"/>
    </source>
</evidence>
<dbReference type="Proteomes" id="UP001370590">
    <property type="component" value="Unassembled WGS sequence"/>
</dbReference>
<dbReference type="InterPro" id="IPR000524">
    <property type="entry name" value="Tscrpt_reg_HTH_GntR"/>
</dbReference>
<dbReference type="InterPro" id="IPR036388">
    <property type="entry name" value="WH-like_DNA-bd_sf"/>
</dbReference>
<dbReference type="SUPFAM" id="SSF46785">
    <property type="entry name" value="Winged helix' DNA-binding domain"/>
    <property type="match status" value="1"/>
</dbReference>
<reference evidence="5 6" key="1">
    <citation type="submission" date="2023-10" db="EMBL/GenBank/DDBJ databases">
        <title>Nicoliella lavandulae sp. nov. isolated from Lavandula angustifolia flowers.</title>
        <authorList>
            <person name="Alcantara C."/>
            <person name="Zuniga M."/>
            <person name="Landete J.M."/>
            <person name="Monedero V."/>
        </authorList>
    </citation>
    <scope>NUCLEOTIDE SEQUENCE [LARGE SCALE GENOMIC DNA]</scope>
    <source>
        <strain evidence="5 6">Es01</strain>
    </source>
</reference>
<evidence type="ECO:0000256" key="2">
    <source>
        <dbReference type="ARBA" id="ARBA00023125"/>
    </source>
</evidence>
<dbReference type="PANTHER" id="PTHR38445">
    <property type="entry name" value="HTH-TYPE TRANSCRIPTIONAL REPRESSOR YTRA"/>
    <property type="match status" value="1"/>
</dbReference>
<sequence>MQFDFDSAEPIYLQVANQIEDAVFTGAFPEDEQIPSTTEISKQFHINPATVLKGMNILVNDGVLEKRRGMGTFVTADGQDKIIEKRRSKFYDNFVLDLVDEATKLKLSEADVLKLIQRGFQNEHN</sequence>
<comment type="caution">
    <text evidence="5">The sequence shown here is derived from an EMBL/GenBank/DDBJ whole genome shotgun (WGS) entry which is preliminary data.</text>
</comment>
<evidence type="ECO:0000313" key="5">
    <source>
        <dbReference type="EMBL" id="MEJ6400374.1"/>
    </source>
</evidence>
<dbReference type="PANTHER" id="PTHR38445:SF10">
    <property type="entry name" value="GNTR-FAMILY TRANSCRIPTIONAL REGULATOR"/>
    <property type="match status" value="1"/>
</dbReference>
<dbReference type="EMBL" id="JAWMWH010000001">
    <property type="protein sequence ID" value="MEJ6400374.1"/>
    <property type="molecule type" value="Genomic_DNA"/>
</dbReference>
<evidence type="ECO:0000259" key="4">
    <source>
        <dbReference type="PROSITE" id="PS50949"/>
    </source>
</evidence>
<keyword evidence="6" id="KW-1185">Reference proteome</keyword>
<dbReference type="CDD" id="cd07377">
    <property type="entry name" value="WHTH_GntR"/>
    <property type="match status" value="1"/>
</dbReference>
<organism evidence="5 6">
    <name type="scientific">Nicoliella lavandulae</name>
    <dbReference type="NCBI Taxonomy" id="3082954"/>
    <lineage>
        <taxon>Bacteria</taxon>
        <taxon>Bacillati</taxon>
        <taxon>Bacillota</taxon>
        <taxon>Bacilli</taxon>
        <taxon>Lactobacillales</taxon>
        <taxon>Lactobacillaceae</taxon>
        <taxon>Nicoliella</taxon>
    </lineage>
</organism>
<protein>
    <submittedName>
        <fullName evidence="5">GntR family transcriptional regulator</fullName>
    </submittedName>
</protein>
<keyword evidence="1" id="KW-0805">Transcription regulation</keyword>
<accession>A0ABU8SKU0</accession>
<gene>
    <name evidence="5" type="ORF">R4146_04215</name>
</gene>